<organism evidence="2 4">
    <name type="scientific">Microbotryum saponariae</name>
    <dbReference type="NCBI Taxonomy" id="289078"/>
    <lineage>
        <taxon>Eukaryota</taxon>
        <taxon>Fungi</taxon>
        <taxon>Dikarya</taxon>
        <taxon>Basidiomycota</taxon>
        <taxon>Pucciniomycotina</taxon>
        <taxon>Microbotryomycetes</taxon>
        <taxon>Microbotryales</taxon>
        <taxon>Microbotryaceae</taxon>
        <taxon>Microbotryum</taxon>
    </lineage>
</organism>
<accession>A0A2X0LD47</accession>
<dbReference type="EMBL" id="FMWP01000048">
    <property type="protein sequence ID" value="SCZ93823.1"/>
    <property type="molecule type" value="Genomic_DNA"/>
</dbReference>
<evidence type="ECO:0000313" key="2">
    <source>
        <dbReference type="EMBL" id="SCZ93823.1"/>
    </source>
</evidence>
<name>A0A2X0LD47_9BASI</name>
<dbReference type="AlphaFoldDB" id="A0A2X0LD47"/>
<dbReference type="EMBL" id="FMWP01000048">
    <property type="protein sequence ID" value="SCZ93825.1"/>
    <property type="molecule type" value="Genomic_DNA"/>
</dbReference>
<keyword evidence="1" id="KW-0732">Signal</keyword>
<proteinExistence type="predicted"/>
<evidence type="ECO:0000256" key="1">
    <source>
        <dbReference type="SAM" id="SignalP"/>
    </source>
</evidence>
<keyword evidence="4" id="KW-1185">Reference proteome</keyword>
<feature type="signal peptide" evidence="1">
    <location>
        <begin position="1"/>
        <end position="23"/>
    </location>
</feature>
<dbReference type="Proteomes" id="UP000249723">
    <property type="component" value="Unassembled WGS sequence"/>
</dbReference>
<feature type="chain" id="PRO_5036058003" evidence="1">
    <location>
        <begin position="24"/>
        <end position="98"/>
    </location>
</feature>
<protein>
    <submittedName>
        <fullName evidence="2">BZ3500_MvSof-1268-A1-R1_Chr6-3g08908 protein</fullName>
    </submittedName>
    <submittedName>
        <fullName evidence="3">BZ3500_MvSof-1268-A1-R1_Chr6-3g08910 protein</fullName>
    </submittedName>
</protein>
<evidence type="ECO:0000313" key="3">
    <source>
        <dbReference type="EMBL" id="SCZ93825.1"/>
    </source>
</evidence>
<evidence type="ECO:0000313" key="4">
    <source>
        <dbReference type="Proteomes" id="UP000249723"/>
    </source>
</evidence>
<dbReference type="OrthoDB" id="2533337at2759"/>
<sequence length="98" mass="10328">MLMLSSAVASVLAVVSLTSVADAAAIHTPQGRSIQRRKITTCRGTGQYPLPQNNVCKPCSWKFPGASTCTATAALRWCVRGGRRADGGAWALSSFPAY</sequence>
<reference evidence="4" key="1">
    <citation type="submission" date="2016-10" db="EMBL/GenBank/DDBJ databases">
        <authorList>
            <person name="Jeantristanb JTB J.-T."/>
            <person name="Ricardo R."/>
        </authorList>
    </citation>
    <scope>NUCLEOTIDE SEQUENCE [LARGE SCALE GENOMIC DNA]</scope>
</reference>
<gene>
    <name evidence="2" type="ORF">BZ3500_MVSOF-1268-A1-R1_CHR6-3G08908</name>
    <name evidence="3" type="ORF">BZ3500_MVSOF-1268-A1-R1_CHR6-3G08910</name>
</gene>
<reference evidence="2" key="2">
    <citation type="submission" date="2016-10" db="EMBL/GenBank/DDBJ databases">
        <authorList>
            <person name="Cai Z."/>
        </authorList>
    </citation>
    <scope>NUCLEOTIDE SEQUENCE [LARGE SCALE GENOMIC DNA]</scope>
</reference>